<organism evidence="4 5">
    <name type="scientific">Paenibacillus rhizoplanae</name>
    <dbReference type="NCBI Taxonomy" id="1917181"/>
    <lineage>
        <taxon>Bacteria</taxon>
        <taxon>Bacillati</taxon>
        <taxon>Bacillota</taxon>
        <taxon>Bacilli</taxon>
        <taxon>Bacillales</taxon>
        <taxon>Paenibacillaceae</taxon>
        <taxon>Paenibacillus</taxon>
    </lineage>
</organism>
<comment type="caution">
    <text evidence="4">The sequence shown here is derived from an EMBL/GenBank/DDBJ whole genome shotgun (WGS) entry which is preliminary data.</text>
</comment>
<dbReference type="Pfam" id="PF19909">
    <property type="entry name" value="DUF6382"/>
    <property type="match status" value="1"/>
</dbReference>
<feature type="region of interest" description="Disordered" evidence="1">
    <location>
        <begin position="422"/>
        <end position="447"/>
    </location>
</feature>
<dbReference type="SMART" id="SM00240">
    <property type="entry name" value="FHA"/>
    <property type="match status" value="1"/>
</dbReference>
<feature type="compositionally biased region" description="Basic and acidic residues" evidence="1">
    <location>
        <begin position="232"/>
        <end position="243"/>
    </location>
</feature>
<feature type="transmembrane region" description="Helical" evidence="2">
    <location>
        <begin position="332"/>
        <end position="352"/>
    </location>
</feature>
<dbReference type="EMBL" id="JBHUKY010000026">
    <property type="protein sequence ID" value="MFD2411406.1"/>
    <property type="molecule type" value="Genomic_DNA"/>
</dbReference>
<evidence type="ECO:0000259" key="3">
    <source>
        <dbReference type="PROSITE" id="PS50006"/>
    </source>
</evidence>
<feature type="region of interest" description="Disordered" evidence="1">
    <location>
        <begin position="232"/>
        <end position="269"/>
    </location>
</feature>
<protein>
    <submittedName>
        <fullName evidence="4">DUF6382 domain-containing protein</fullName>
    </submittedName>
</protein>
<feature type="compositionally biased region" description="Low complexity" evidence="1">
    <location>
        <begin position="423"/>
        <end position="434"/>
    </location>
</feature>
<accession>A0ABW5F926</accession>
<sequence length="571" mass="62425">MFGLERDFIQQDGITMLLGRSGGLSAGELNMVQARMLMTSGIPHHLRLLLREIDLQVTLEYTVARRKMLGALLKSGKLSMTEFFGLTLQIAAGMEEGQLYMLRTEQYALHEDFIFIEGPLSSGKVFLTYIPLELKEPALKPGEALKSLIMVFMGAIQELSGDGIQRLLQYCGEEAFSPAGLKELLAEMLTEVTPHKVHVEGAEPAYVSPVAGAGTSGAVPGTRIDWAQPTARRLEEPGGRERSVAAAFSRVHGDKESQPSGSMLNPTPWMSGTPQLKWKDGLSGVHAATGTTMRSVQAEDKQSPYRTYILLGALLGDALLWKFLYLNDPRTLWLAVCAAVTLILAAVCWLIWSGRLAWGEAEEEMDALEEGPEDYNSTARNRKLRSDLEWDFSRNPVDQHRSPAPVYTPQNQEANVGQSGFTAAPAGRQQAPAGMSASSPQKKEAAMATALLTREPVQVTWSGLTQAGRTVPYLERSDPDDVGAPERIELNRPSFIIGRSSEVAQYIEKSEGASRVHAEISRASGGYILKDLDSRNGTLLAGEAMVPYKEYPLTEGSVFTIVKGTYTFRTA</sequence>
<evidence type="ECO:0000256" key="1">
    <source>
        <dbReference type="SAM" id="MobiDB-lite"/>
    </source>
</evidence>
<dbReference type="InterPro" id="IPR008984">
    <property type="entry name" value="SMAD_FHA_dom_sf"/>
</dbReference>
<proteinExistence type="predicted"/>
<dbReference type="PROSITE" id="PS50006">
    <property type="entry name" value="FHA_DOMAIN"/>
    <property type="match status" value="1"/>
</dbReference>
<evidence type="ECO:0000313" key="5">
    <source>
        <dbReference type="Proteomes" id="UP001597448"/>
    </source>
</evidence>
<dbReference type="InterPro" id="IPR000253">
    <property type="entry name" value="FHA_dom"/>
</dbReference>
<gene>
    <name evidence="4" type="ORF">ACFSX3_16050</name>
</gene>
<name>A0ABW5F926_9BACL</name>
<keyword evidence="2" id="KW-1133">Transmembrane helix</keyword>
<dbReference type="Proteomes" id="UP001597448">
    <property type="component" value="Unassembled WGS sequence"/>
</dbReference>
<evidence type="ECO:0000313" key="4">
    <source>
        <dbReference type="EMBL" id="MFD2411406.1"/>
    </source>
</evidence>
<keyword evidence="2" id="KW-0812">Transmembrane</keyword>
<dbReference type="Gene3D" id="2.60.200.20">
    <property type="match status" value="1"/>
</dbReference>
<feature type="compositionally biased region" description="Polar residues" evidence="1">
    <location>
        <begin position="258"/>
        <end position="269"/>
    </location>
</feature>
<dbReference type="InterPro" id="IPR045962">
    <property type="entry name" value="DUF6382"/>
</dbReference>
<evidence type="ECO:0000256" key="2">
    <source>
        <dbReference type="SAM" id="Phobius"/>
    </source>
</evidence>
<keyword evidence="2" id="KW-0472">Membrane</keyword>
<dbReference type="RefSeq" id="WP_379257588.1">
    <property type="nucleotide sequence ID" value="NZ_JBHSVQ010000001.1"/>
</dbReference>
<feature type="transmembrane region" description="Helical" evidence="2">
    <location>
        <begin position="308"/>
        <end position="326"/>
    </location>
</feature>
<feature type="domain" description="FHA" evidence="3">
    <location>
        <begin position="495"/>
        <end position="545"/>
    </location>
</feature>
<dbReference type="CDD" id="cd00060">
    <property type="entry name" value="FHA"/>
    <property type="match status" value="1"/>
</dbReference>
<dbReference type="SUPFAM" id="SSF49879">
    <property type="entry name" value="SMAD/FHA domain"/>
    <property type="match status" value="1"/>
</dbReference>
<dbReference type="Pfam" id="PF00498">
    <property type="entry name" value="FHA"/>
    <property type="match status" value="1"/>
</dbReference>
<keyword evidence="5" id="KW-1185">Reference proteome</keyword>
<reference evidence="5" key="1">
    <citation type="journal article" date="2019" name="Int. J. Syst. Evol. Microbiol.">
        <title>The Global Catalogue of Microorganisms (GCM) 10K type strain sequencing project: providing services to taxonomists for standard genome sequencing and annotation.</title>
        <authorList>
            <consortium name="The Broad Institute Genomics Platform"/>
            <consortium name="The Broad Institute Genome Sequencing Center for Infectious Disease"/>
            <person name="Wu L."/>
            <person name="Ma J."/>
        </authorList>
    </citation>
    <scope>NUCLEOTIDE SEQUENCE [LARGE SCALE GENOMIC DNA]</scope>
    <source>
        <strain evidence="5">CCM 8725</strain>
    </source>
</reference>